<accession>D6WTX3</accession>
<proteinExistence type="inferred from homology"/>
<evidence type="ECO:0000313" key="10">
    <source>
        <dbReference type="Proteomes" id="UP000007266"/>
    </source>
</evidence>
<reference evidence="9 10" key="2">
    <citation type="journal article" date="2010" name="Nucleic Acids Res.">
        <title>BeetleBase in 2010: revisions to provide comprehensive genomic information for Tribolium castaneum.</title>
        <authorList>
            <person name="Kim H.S."/>
            <person name="Murphy T."/>
            <person name="Xia J."/>
            <person name="Caragea D."/>
            <person name="Park Y."/>
            <person name="Beeman R.W."/>
            <person name="Lorenzen M.D."/>
            <person name="Butcher S."/>
            <person name="Manak J.R."/>
            <person name="Brown S.J."/>
        </authorList>
    </citation>
    <scope>GENOME REANNOTATION</scope>
    <source>
        <strain evidence="9 10">Georgia GA2</strain>
    </source>
</reference>
<dbReference type="InParanoid" id="D6WTX3"/>
<keyword evidence="10" id="KW-1185">Reference proteome</keyword>
<dbReference type="Proteomes" id="UP000007266">
    <property type="component" value="Linkage group 7"/>
</dbReference>
<feature type="transmembrane region" description="Helical" evidence="8">
    <location>
        <begin position="234"/>
        <end position="257"/>
    </location>
</feature>
<dbReference type="EMBL" id="KQ971352">
    <property type="protein sequence ID" value="EFA07634.2"/>
    <property type="molecule type" value="Genomic_DNA"/>
</dbReference>
<gene>
    <name evidence="9" type="primary">AUGUSTUS-3.0.2_30256</name>
    <name evidence="9" type="ORF">TcasGA2_TC030256</name>
</gene>
<comment type="subcellular location">
    <subcellularLocation>
        <location evidence="1 8">Cell membrane</location>
        <topology evidence="1 8">Multi-pass membrane protein</topology>
    </subcellularLocation>
</comment>
<dbReference type="GO" id="GO:0008049">
    <property type="term" value="P:male courtship behavior"/>
    <property type="evidence" value="ECO:0000318"/>
    <property type="project" value="GO_Central"/>
</dbReference>
<dbReference type="GO" id="GO:0043025">
    <property type="term" value="C:neuronal cell body"/>
    <property type="evidence" value="ECO:0000318"/>
    <property type="project" value="GO_Central"/>
</dbReference>
<feature type="transmembrane region" description="Helical" evidence="8">
    <location>
        <begin position="120"/>
        <end position="138"/>
    </location>
</feature>
<comment type="similarity">
    <text evidence="8">Belongs to the insect chemoreceptor superfamily. Gustatory receptor (GR) family.</text>
</comment>
<evidence type="ECO:0000256" key="1">
    <source>
        <dbReference type="ARBA" id="ARBA00004651"/>
    </source>
</evidence>
<feature type="transmembrane region" description="Helical" evidence="8">
    <location>
        <begin position="263"/>
        <end position="286"/>
    </location>
</feature>
<keyword evidence="7 8" id="KW-0807">Transducer</keyword>
<evidence type="ECO:0000256" key="8">
    <source>
        <dbReference type="RuleBase" id="RU363108"/>
    </source>
</evidence>
<keyword evidence="2 8" id="KW-1003">Cell membrane</keyword>
<keyword evidence="3 8" id="KW-0812">Transmembrane</keyword>
<dbReference type="Pfam" id="PF08395">
    <property type="entry name" value="7tm_7"/>
    <property type="match status" value="1"/>
</dbReference>
<protein>
    <recommendedName>
        <fullName evidence="8">Gustatory receptor</fullName>
    </recommendedName>
</protein>
<feature type="transmembrane region" description="Helical" evidence="8">
    <location>
        <begin position="64"/>
        <end position="88"/>
    </location>
</feature>
<dbReference type="HOGENOM" id="CLU_753019_0_0_1"/>
<keyword evidence="6 8" id="KW-0675">Receptor</keyword>
<dbReference type="PANTHER" id="PTHR21143:SF133">
    <property type="entry name" value="GUSTATORY AND PHEROMONE RECEPTOR 32A-RELATED"/>
    <property type="match status" value="1"/>
</dbReference>
<evidence type="ECO:0000256" key="7">
    <source>
        <dbReference type="ARBA" id="ARBA00023224"/>
    </source>
</evidence>
<dbReference type="GO" id="GO:0050909">
    <property type="term" value="P:sensory perception of taste"/>
    <property type="evidence" value="ECO:0007669"/>
    <property type="project" value="InterPro"/>
</dbReference>
<evidence type="ECO:0000256" key="2">
    <source>
        <dbReference type="ARBA" id="ARBA00022475"/>
    </source>
</evidence>
<feature type="transmembrane region" description="Helical" evidence="8">
    <location>
        <begin position="347"/>
        <end position="367"/>
    </location>
</feature>
<dbReference type="GO" id="GO:0030424">
    <property type="term" value="C:axon"/>
    <property type="evidence" value="ECO:0000318"/>
    <property type="project" value="GO_Central"/>
</dbReference>
<evidence type="ECO:0000313" key="9">
    <source>
        <dbReference type="EMBL" id="EFA07634.2"/>
    </source>
</evidence>
<dbReference type="PANTHER" id="PTHR21143">
    <property type="entry name" value="INVERTEBRATE GUSTATORY RECEPTOR"/>
    <property type="match status" value="1"/>
</dbReference>
<dbReference type="GO" id="GO:0030425">
    <property type="term" value="C:dendrite"/>
    <property type="evidence" value="ECO:0000318"/>
    <property type="project" value="GO_Central"/>
</dbReference>
<evidence type="ECO:0000256" key="4">
    <source>
        <dbReference type="ARBA" id="ARBA00022989"/>
    </source>
</evidence>
<comment type="caution">
    <text evidence="8">Lacks conserved residue(s) required for the propagation of feature annotation.</text>
</comment>
<dbReference type="GO" id="GO:0007165">
    <property type="term" value="P:signal transduction"/>
    <property type="evidence" value="ECO:0007669"/>
    <property type="project" value="UniProtKB-KW"/>
</dbReference>
<dbReference type="AlphaFoldDB" id="D6WTX3"/>
<dbReference type="GO" id="GO:0005886">
    <property type="term" value="C:plasma membrane"/>
    <property type="evidence" value="ECO:0007669"/>
    <property type="project" value="UniProtKB-SubCell"/>
</dbReference>
<comment type="function">
    <text evidence="8">Gustatory receptor which mediates acceptance or avoidance behavior, depending on its substrates.</text>
</comment>
<keyword evidence="4 8" id="KW-1133">Transmembrane helix</keyword>
<keyword evidence="5 8" id="KW-0472">Membrane</keyword>
<name>D6WTX3_TRICA</name>
<evidence type="ECO:0000256" key="3">
    <source>
        <dbReference type="ARBA" id="ARBA00022692"/>
    </source>
</evidence>
<sequence length="369" mass="44060">MPLLDEIPFYWKYIYKIIGIIQFPTEENASNIVPHLWPLPQNCLFIYICVKYYVSINHLKFLGIFYFVDALTSIGTALSLVISITIFIQRSRDLKKLLLQLKEIKIDSVHRKTRSKANHYLRIILIITIFYYFLFIPFESEPLFYTLFFIYPGIILLFDHIFLSDILEIICNEFEQINREIKYQTTSHRIIFKTKKINDEEINDKMVRAEQLSLCHCDLTALTLNICHHFETTIIVAMITSFNYVTSTVYFLIYFLARSYEANLFVLFGNNFAFLSFYVFWLLLILEMFTRTEKEANITGRYIHDIWNKFEANGNMTKKLRHLQLVSIRFLNNKLEFRARNFFRLDWSFCHTMIAAITTYVIILVQFHI</sequence>
<organism evidence="9 10">
    <name type="scientific">Tribolium castaneum</name>
    <name type="common">Red flour beetle</name>
    <dbReference type="NCBI Taxonomy" id="7070"/>
    <lineage>
        <taxon>Eukaryota</taxon>
        <taxon>Metazoa</taxon>
        <taxon>Ecdysozoa</taxon>
        <taxon>Arthropoda</taxon>
        <taxon>Hexapoda</taxon>
        <taxon>Insecta</taxon>
        <taxon>Pterygota</taxon>
        <taxon>Neoptera</taxon>
        <taxon>Endopterygota</taxon>
        <taxon>Coleoptera</taxon>
        <taxon>Polyphaga</taxon>
        <taxon>Cucujiformia</taxon>
        <taxon>Tenebrionidae</taxon>
        <taxon>Tenebrionidae incertae sedis</taxon>
        <taxon>Tribolium</taxon>
    </lineage>
</organism>
<dbReference type="GO" id="GO:0007635">
    <property type="term" value="P:chemosensory behavior"/>
    <property type="evidence" value="ECO:0000318"/>
    <property type="project" value="GO_Central"/>
</dbReference>
<evidence type="ECO:0000256" key="5">
    <source>
        <dbReference type="ARBA" id="ARBA00023136"/>
    </source>
</evidence>
<feature type="transmembrane region" description="Helical" evidence="8">
    <location>
        <begin position="144"/>
        <end position="163"/>
    </location>
</feature>
<dbReference type="OMA" id="ANITGRY"/>
<dbReference type="InterPro" id="IPR013604">
    <property type="entry name" value="7TM_chemorcpt"/>
</dbReference>
<reference evidence="9 10" key="1">
    <citation type="journal article" date="2008" name="Nature">
        <title>The genome of the model beetle and pest Tribolium castaneum.</title>
        <authorList>
            <consortium name="Tribolium Genome Sequencing Consortium"/>
            <person name="Richards S."/>
            <person name="Gibbs R.A."/>
            <person name="Weinstock G.M."/>
            <person name="Brown S.J."/>
            <person name="Denell R."/>
            <person name="Beeman R.W."/>
            <person name="Gibbs R."/>
            <person name="Beeman R.W."/>
            <person name="Brown S.J."/>
            <person name="Bucher G."/>
            <person name="Friedrich M."/>
            <person name="Grimmelikhuijzen C.J."/>
            <person name="Klingler M."/>
            <person name="Lorenzen M."/>
            <person name="Richards S."/>
            <person name="Roth S."/>
            <person name="Schroder R."/>
            <person name="Tautz D."/>
            <person name="Zdobnov E.M."/>
            <person name="Muzny D."/>
            <person name="Gibbs R.A."/>
            <person name="Weinstock G.M."/>
            <person name="Attaway T."/>
            <person name="Bell S."/>
            <person name="Buhay C.J."/>
            <person name="Chandrabose M.N."/>
            <person name="Chavez D."/>
            <person name="Clerk-Blankenburg K.P."/>
            <person name="Cree A."/>
            <person name="Dao M."/>
            <person name="Davis C."/>
            <person name="Chacko J."/>
            <person name="Dinh H."/>
            <person name="Dugan-Rocha S."/>
            <person name="Fowler G."/>
            <person name="Garner T.T."/>
            <person name="Garnes J."/>
            <person name="Gnirke A."/>
            <person name="Hawes A."/>
            <person name="Hernandez J."/>
            <person name="Hines S."/>
            <person name="Holder M."/>
            <person name="Hume J."/>
            <person name="Jhangiani S.N."/>
            <person name="Joshi V."/>
            <person name="Khan Z.M."/>
            <person name="Jackson L."/>
            <person name="Kovar C."/>
            <person name="Kowis A."/>
            <person name="Lee S."/>
            <person name="Lewis L.R."/>
            <person name="Margolis J."/>
            <person name="Morgan M."/>
            <person name="Nazareth L.V."/>
            <person name="Nguyen N."/>
            <person name="Okwuonu G."/>
            <person name="Parker D."/>
            <person name="Richards S."/>
            <person name="Ruiz S.J."/>
            <person name="Santibanez J."/>
            <person name="Savard J."/>
            <person name="Scherer S.E."/>
            <person name="Schneider B."/>
            <person name="Sodergren E."/>
            <person name="Tautz D."/>
            <person name="Vattahil S."/>
            <person name="Villasana D."/>
            <person name="White C.S."/>
            <person name="Wright R."/>
            <person name="Park Y."/>
            <person name="Beeman R.W."/>
            <person name="Lord J."/>
            <person name="Oppert B."/>
            <person name="Lorenzen M."/>
            <person name="Brown S."/>
            <person name="Wang L."/>
            <person name="Savard J."/>
            <person name="Tautz D."/>
            <person name="Richards S."/>
            <person name="Weinstock G."/>
            <person name="Gibbs R.A."/>
            <person name="Liu Y."/>
            <person name="Worley K."/>
            <person name="Weinstock G."/>
            <person name="Elsik C.G."/>
            <person name="Reese J.T."/>
            <person name="Elhaik E."/>
            <person name="Landan G."/>
            <person name="Graur D."/>
            <person name="Arensburger P."/>
            <person name="Atkinson P."/>
            <person name="Beeman R.W."/>
            <person name="Beidler J."/>
            <person name="Brown S.J."/>
            <person name="Demuth J.P."/>
            <person name="Drury D.W."/>
            <person name="Du Y.Z."/>
            <person name="Fujiwara H."/>
            <person name="Lorenzen M."/>
            <person name="Maselli V."/>
            <person name="Osanai M."/>
            <person name="Park Y."/>
            <person name="Robertson H.M."/>
            <person name="Tu Z."/>
            <person name="Wang J.J."/>
            <person name="Wang S."/>
            <person name="Richards S."/>
            <person name="Song H."/>
            <person name="Zhang L."/>
            <person name="Sodergren E."/>
            <person name="Werner D."/>
            <person name="Stanke M."/>
            <person name="Morgenstern B."/>
            <person name="Solovyev V."/>
            <person name="Kosarev P."/>
            <person name="Brown G."/>
            <person name="Chen H.C."/>
            <person name="Ermolaeva O."/>
            <person name="Hlavina W."/>
            <person name="Kapustin Y."/>
            <person name="Kiryutin B."/>
            <person name="Kitts P."/>
            <person name="Maglott D."/>
            <person name="Pruitt K."/>
            <person name="Sapojnikov V."/>
            <person name="Souvorov A."/>
            <person name="Mackey A.J."/>
            <person name="Waterhouse R.M."/>
            <person name="Wyder S."/>
            <person name="Zdobnov E.M."/>
            <person name="Zdobnov E.M."/>
            <person name="Wyder S."/>
            <person name="Kriventseva E.V."/>
            <person name="Kadowaki T."/>
            <person name="Bork P."/>
            <person name="Aranda M."/>
            <person name="Bao R."/>
            <person name="Beermann A."/>
            <person name="Berns N."/>
            <person name="Bolognesi R."/>
            <person name="Bonneton F."/>
            <person name="Bopp D."/>
            <person name="Brown S.J."/>
            <person name="Bucher G."/>
            <person name="Butts T."/>
            <person name="Chaumot A."/>
            <person name="Denell R.E."/>
            <person name="Ferrier D.E."/>
            <person name="Friedrich M."/>
            <person name="Gordon C.M."/>
            <person name="Jindra M."/>
            <person name="Klingler M."/>
            <person name="Lan Q."/>
            <person name="Lattorff H.M."/>
            <person name="Laudet V."/>
            <person name="von Levetsow C."/>
            <person name="Liu Z."/>
            <person name="Lutz R."/>
            <person name="Lynch J.A."/>
            <person name="da Fonseca R.N."/>
            <person name="Posnien N."/>
            <person name="Reuter R."/>
            <person name="Roth S."/>
            <person name="Savard J."/>
            <person name="Schinko J.B."/>
            <person name="Schmitt C."/>
            <person name="Schoppmeier M."/>
            <person name="Schroder R."/>
            <person name="Shippy T.D."/>
            <person name="Simonnet F."/>
            <person name="Marques-Souza H."/>
            <person name="Tautz D."/>
            <person name="Tomoyasu Y."/>
            <person name="Trauner J."/>
            <person name="Van der Zee M."/>
            <person name="Vervoort M."/>
            <person name="Wittkopp N."/>
            <person name="Wimmer E.A."/>
            <person name="Yang X."/>
            <person name="Jones A.K."/>
            <person name="Sattelle D.B."/>
            <person name="Ebert P.R."/>
            <person name="Nelson D."/>
            <person name="Scott J.G."/>
            <person name="Beeman R.W."/>
            <person name="Muthukrishnan S."/>
            <person name="Kramer K.J."/>
            <person name="Arakane Y."/>
            <person name="Beeman R.W."/>
            <person name="Zhu Q."/>
            <person name="Hogenkamp D."/>
            <person name="Dixit R."/>
            <person name="Oppert B."/>
            <person name="Jiang H."/>
            <person name="Zou Z."/>
            <person name="Marshall J."/>
            <person name="Elpidina E."/>
            <person name="Vinokurov K."/>
            <person name="Oppert C."/>
            <person name="Zou Z."/>
            <person name="Evans J."/>
            <person name="Lu Z."/>
            <person name="Zhao P."/>
            <person name="Sumathipala N."/>
            <person name="Altincicek B."/>
            <person name="Vilcinskas A."/>
            <person name="Williams M."/>
            <person name="Hultmark D."/>
            <person name="Hetru C."/>
            <person name="Jiang H."/>
            <person name="Grimmelikhuijzen C.J."/>
            <person name="Hauser F."/>
            <person name="Cazzamali G."/>
            <person name="Williamson M."/>
            <person name="Park Y."/>
            <person name="Li B."/>
            <person name="Tanaka Y."/>
            <person name="Predel R."/>
            <person name="Neupert S."/>
            <person name="Schachtner J."/>
            <person name="Verleyen P."/>
            <person name="Raible F."/>
            <person name="Bork P."/>
            <person name="Friedrich M."/>
            <person name="Walden K.K."/>
            <person name="Robertson H.M."/>
            <person name="Angeli S."/>
            <person name="Foret S."/>
            <person name="Bucher G."/>
            <person name="Schuetz S."/>
            <person name="Maleszka R."/>
            <person name="Wimmer E.A."/>
            <person name="Beeman R.W."/>
            <person name="Lorenzen M."/>
            <person name="Tomoyasu Y."/>
            <person name="Miller S.C."/>
            <person name="Grossmann D."/>
            <person name="Bucher G."/>
        </authorList>
    </citation>
    <scope>NUCLEOTIDE SEQUENCE [LARGE SCALE GENOMIC DNA]</scope>
    <source>
        <strain evidence="9 10">Georgia GA2</strain>
    </source>
</reference>
<evidence type="ECO:0000256" key="6">
    <source>
        <dbReference type="ARBA" id="ARBA00023170"/>
    </source>
</evidence>